<evidence type="ECO:0008006" key="7">
    <source>
        <dbReference type="Google" id="ProtNLM"/>
    </source>
</evidence>
<dbReference type="EMBL" id="BSDZ01000011">
    <property type="protein sequence ID" value="GLI61761.1"/>
    <property type="molecule type" value="Genomic_DNA"/>
</dbReference>
<evidence type="ECO:0000313" key="6">
    <source>
        <dbReference type="Proteomes" id="UP001165090"/>
    </source>
</evidence>
<dbReference type="SMART" id="SM00320">
    <property type="entry name" value="WD40"/>
    <property type="match status" value="10"/>
</dbReference>
<dbReference type="CDD" id="cd00200">
    <property type="entry name" value="WD40"/>
    <property type="match status" value="1"/>
</dbReference>
<evidence type="ECO:0000256" key="4">
    <source>
        <dbReference type="SAM" id="MobiDB-lite"/>
    </source>
</evidence>
<evidence type="ECO:0000256" key="3">
    <source>
        <dbReference type="PROSITE-ProRule" id="PRU00221"/>
    </source>
</evidence>
<reference evidence="5 6" key="1">
    <citation type="journal article" date="2023" name="IScience">
        <title>Expanded male sex-determining region conserved during the evolution of homothallism in the green alga Volvox.</title>
        <authorList>
            <person name="Yamamoto K."/>
            <person name="Matsuzaki R."/>
            <person name="Mahakham W."/>
            <person name="Heman W."/>
            <person name="Sekimoto H."/>
            <person name="Kawachi M."/>
            <person name="Minakuchi Y."/>
            <person name="Toyoda A."/>
            <person name="Nozaki H."/>
        </authorList>
    </citation>
    <scope>NUCLEOTIDE SEQUENCE [LARGE SCALE GENOMIC DNA]</scope>
    <source>
        <strain evidence="5 6">NIES-4468</strain>
    </source>
</reference>
<dbReference type="InterPro" id="IPR020472">
    <property type="entry name" value="WD40_PAC1"/>
</dbReference>
<keyword evidence="6" id="KW-1185">Reference proteome</keyword>
<accession>A0ABQ5RXH3</accession>
<dbReference type="PROSITE" id="PS50082">
    <property type="entry name" value="WD_REPEATS_2"/>
    <property type="match status" value="5"/>
</dbReference>
<dbReference type="SUPFAM" id="SSF50978">
    <property type="entry name" value="WD40 repeat-like"/>
    <property type="match status" value="1"/>
</dbReference>
<feature type="repeat" description="WD" evidence="3">
    <location>
        <begin position="703"/>
        <end position="737"/>
    </location>
</feature>
<dbReference type="InterPro" id="IPR011047">
    <property type="entry name" value="Quinoprotein_ADH-like_sf"/>
</dbReference>
<dbReference type="InterPro" id="IPR015943">
    <property type="entry name" value="WD40/YVTN_repeat-like_dom_sf"/>
</dbReference>
<keyword evidence="1 3" id="KW-0853">WD repeat</keyword>
<dbReference type="PANTHER" id="PTHR44464">
    <property type="entry name" value="WD REPEAT-CONTAINING PROTEIN 17"/>
    <property type="match status" value="1"/>
</dbReference>
<feature type="region of interest" description="Disordered" evidence="4">
    <location>
        <begin position="1023"/>
        <end position="1064"/>
    </location>
</feature>
<dbReference type="PRINTS" id="PR00320">
    <property type="entry name" value="GPROTEINBRPT"/>
</dbReference>
<dbReference type="InterPro" id="IPR011044">
    <property type="entry name" value="Quino_amine_DH_bsu"/>
</dbReference>
<dbReference type="SUPFAM" id="SSF50998">
    <property type="entry name" value="Quinoprotein alcohol dehydrogenase-like"/>
    <property type="match status" value="1"/>
</dbReference>
<dbReference type="InterPro" id="IPR019775">
    <property type="entry name" value="WD40_repeat_CS"/>
</dbReference>
<proteinExistence type="predicted"/>
<feature type="region of interest" description="Disordered" evidence="4">
    <location>
        <begin position="1672"/>
        <end position="1701"/>
    </location>
</feature>
<gene>
    <name evidence="5" type="ORF">VaNZ11_004229</name>
</gene>
<dbReference type="InterPro" id="IPR036322">
    <property type="entry name" value="WD40_repeat_dom_sf"/>
</dbReference>
<feature type="region of interest" description="Disordered" evidence="4">
    <location>
        <begin position="1239"/>
        <end position="1258"/>
    </location>
</feature>
<organism evidence="5 6">
    <name type="scientific">Volvox africanus</name>
    <dbReference type="NCBI Taxonomy" id="51714"/>
    <lineage>
        <taxon>Eukaryota</taxon>
        <taxon>Viridiplantae</taxon>
        <taxon>Chlorophyta</taxon>
        <taxon>core chlorophytes</taxon>
        <taxon>Chlorophyceae</taxon>
        <taxon>CS clade</taxon>
        <taxon>Chlamydomonadales</taxon>
        <taxon>Volvocaceae</taxon>
        <taxon>Volvox</taxon>
    </lineage>
</organism>
<keyword evidence="2" id="KW-0677">Repeat</keyword>
<feature type="repeat" description="WD" evidence="3">
    <location>
        <begin position="660"/>
        <end position="702"/>
    </location>
</feature>
<feature type="repeat" description="WD" evidence="3">
    <location>
        <begin position="445"/>
        <end position="487"/>
    </location>
</feature>
<dbReference type="InterPro" id="IPR001680">
    <property type="entry name" value="WD40_rpt"/>
</dbReference>
<sequence length="1854" mass="189439">MRPHVCIPSGCQQWFSKTIAVGVDKFAYMSSLAVYVYSSITYLPLAILAKHEERLSALALSPFDSNLLACAISNQEIRVYDVDTELIVCRVSYPSPKGKATIIEWHRTNPGVLLLAIGSCVVAWDFTGAADAGAQGHANGSSHGRSGIGNVHSVSSANGVAAAPPPQPSSPPLSSRPQSIPRSMLMRLRNARGPGGDGGGEVTGRWVSLRDVSAPITAMDQCGGGGSSGGPGTAAGSTLIAVATADSRIFILELEPSGLAVRGELRTITLPDTAAAQSVFSGSGGPAAGLAGIGPPSTVCWEPLACNGLLLIVGRSGVMALYDTTTNEVVLSYGKQPATASRFAQFLPSQPGNFLLSSSRSGALQLWNVSQPQPQRLIKLGGGLVQCFALMKSTMATITNGAGAGNGNGDAAAMGKPRTAVLVSFSDGAIFSYDLDSQQVLWRQEGGHTETVFDCRFCTTDPNMFATASFDSSVRVWDVRTARCVKLLLGAEGILYSVSWSADGKLLAASNDAGVIYLYEYGRGVLIKALRQHTKQSLRVVFHPYKSTLLASASIDGSVLVYTVDGETVRALRHSSPVSCIAWSSLAPSLLASTSEEGELFVWDVSRPAHECLVKTLVKHNSRSFNVEFSPLLRNYLLSSSNDRTARVWDVSSGDCLVVLSGHTAEVRALAWHPEVAHLCFTGSWDASVRVWDVRTGNCIHVANDHHADVYGIACHPRRPFFMVTCSRDTTLRLWSILGLTPNLLPQALVRSISSLRAMGEEAAALPLSAAPIMSGQGSLELADRLGAVSCTPLERFAAISEFFLPPACIDVFWDIARYVRYGSGGGGGDSGGGGILGHLPVRQRPAAAATATEGCGGGGFAGVCGDDSSSLHHWTTAKMAMGSAANHLELAASSKARLGSVGSVRRDELLREAAQQHLLAGNVEHCCELLAEVGDWERALALAPVVGMALWQRLLKQRLQAMAEAETQGQVSDLLPLYLVSGQVPELVDMLSASCLYDTAFNVAAVQASGGYAGLNSGSNGGAHGGSGGGGRERCNSAGSPASTNGGDLLPPLQRPPSPNISSLMSQSVAAGLANLASLTAPLGLERVRSSTADLSSMTSATTGGIPVATFNGGSSGASSGLGGMPLPLPLPPSAGSSIAAAVSPLPPLMGRGGTLPSLNRSPSLRPPPLTPIQMSSAVAAVAAAAPSSPLSTHFFIASRPSSPPTNIGGSVGALAEAGIMPLPVPLASPAIVTVPSAQPAAPSSPRMPTPPSGSRLASSLTIRQSRCAAASGGGGGGGGGTAVADACGRSSREAFDRAVRVRCAQARGFLAQGLPLQAACCALTVDDVVGAVGLLLRGGQEEMALALVSGLTRPIATFQNAGGPAAAGGPDGGLASVAYGVGVESISISLGGGGGGGGTGTAGSGGTEAAAAVLRPQVLVAAACKREAAGDYLTAAELLKQVPSRTDLRDLLAGRCHAHADPTTAARVFRCLGLKEPQHYAAAAELPGALATDAAAGWEGVRRLLLAGQQAAAADRALAAVRRLVESGERVAVLSPEWQQAWGVINSLEASALGEATWARVFCHAAYLGALLALEQGYAGVGMYLVRVLEDWVIKQPDAELPVPQARLAAEVSEALDECLALPAYGSPGEVHEALLELVLAPPGSSWMQGMLQARLAKLESRLPLAHLSSTPTSAGVRSIRSPLQGGGGGSGGVEGLMSPSASSSSLLARRIGGTSFNNSVRLSSLELGASSGRFSIALSALQPAVAAAVAAGGGGGGVGGGGGSGAGGAATLVDLARGPVVVAAAHVPTRSSSSMIATGGLPMSAVSGVAIRGAAVQLDDRTTWLSLSEALALRRVMLYSPLGTGRLLLVT</sequence>
<protein>
    <recommendedName>
        <fullName evidence="7">Anaphase-promoting complex subunit 4 WD40 domain-containing protein</fullName>
    </recommendedName>
</protein>
<evidence type="ECO:0000256" key="2">
    <source>
        <dbReference type="ARBA" id="ARBA00022737"/>
    </source>
</evidence>
<dbReference type="PROSITE" id="PS50294">
    <property type="entry name" value="WD_REPEATS_REGION"/>
    <property type="match status" value="3"/>
</dbReference>
<dbReference type="Gene3D" id="2.130.10.10">
    <property type="entry name" value="YVTN repeat-like/Quinoprotein amine dehydrogenase"/>
    <property type="match status" value="5"/>
</dbReference>
<dbReference type="Pfam" id="PF00400">
    <property type="entry name" value="WD40"/>
    <property type="match status" value="5"/>
</dbReference>
<feature type="region of interest" description="Disordered" evidence="4">
    <location>
        <begin position="156"/>
        <end position="179"/>
    </location>
</feature>
<evidence type="ECO:0000313" key="5">
    <source>
        <dbReference type="EMBL" id="GLI61761.1"/>
    </source>
</evidence>
<dbReference type="PROSITE" id="PS00678">
    <property type="entry name" value="WD_REPEATS_1"/>
    <property type="match status" value="2"/>
</dbReference>
<dbReference type="SUPFAM" id="SSF50969">
    <property type="entry name" value="YVTN repeat-like/Quinoprotein amine dehydrogenase"/>
    <property type="match status" value="1"/>
</dbReference>
<feature type="repeat" description="WD" evidence="3">
    <location>
        <begin position="617"/>
        <end position="659"/>
    </location>
</feature>
<comment type="caution">
    <text evidence="5">The sequence shown here is derived from an EMBL/GenBank/DDBJ whole genome shotgun (WGS) entry which is preliminary data.</text>
</comment>
<dbReference type="Proteomes" id="UP001165090">
    <property type="component" value="Unassembled WGS sequence"/>
</dbReference>
<dbReference type="PANTHER" id="PTHR44464:SF1">
    <property type="entry name" value="WD REPEAT-CONTAINING PROTEIN 17"/>
    <property type="match status" value="1"/>
</dbReference>
<name>A0ABQ5RXH3_9CHLO</name>
<evidence type="ECO:0000256" key="1">
    <source>
        <dbReference type="ARBA" id="ARBA00022574"/>
    </source>
</evidence>
<feature type="compositionally biased region" description="Polar residues" evidence="4">
    <location>
        <begin position="1038"/>
        <end position="1047"/>
    </location>
</feature>
<feature type="repeat" description="WD" evidence="3">
    <location>
        <begin position="571"/>
        <end position="606"/>
    </location>
</feature>
<feature type="compositionally biased region" description="Gly residues" evidence="4">
    <location>
        <begin position="1687"/>
        <end position="1697"/>
    </location>
</feature>